<keyword evidence="2" id="KW-1185">Reference proteome</keyword>
<reference evidence="1" key="1">
    <citation type="submission" date="2023-07" db="EMBL/GenBank/DDBJ databases">
        <authorList>
            <consortium name="CYATHOMIX"/>
        </authorList>
    </citation>
    <scope>NUCLEOTIDE SEQUENCE</scope>
    <source>
        <strain evidence="1">N/A</strain>
    </source>
</reference>
<dbReference type="AlphaFoldDB" id="A0AA36DPD6"/>
<gene>
    <name evidence="1" type="ORF">CYNAS_LOCUS2171</name>
</gene>
<proteinExistence type="predicted"/>
<dbReference type="PANTHER" id="PTHR47836:SF1">
    <property type="entry name" value="GLYCO_HYDRO_19_CAT DOMAIN-CONTAINING PROTEIN"/>
    <property type="match status" value="1"/>
</dbReference>
<name>A0AA36DPD6_CYLNA</name>
<dbReference type="Proteomes" id="UP001176961">
    <property type="component" value="Unassembled WGS sequence"/>
</dbReference>
<accession>A0AA36DPD6</accession>
<dbReference type="InterPro" id="IPR023346">
    <property type="entry name" value="Lysozyme-like_dom_sf"/>
</dbReference>
<dbReference type="CDD" id="cd00325">
    <property type="entry name" value="chitinase_GH19"/>
    <property type="match status" value="1"/>
</dbReference>
<evidence type="ECO:0000313" key="2">
    <source>
        <dbReference type="Proteomes" id="UP001176961"/>
    </source>
</evidence>
<sequence>MIENATKKSLLATTLDFCPPHLVFAKPPDEDCESPRDPLNLKKSPIEEWFTKEMFEDLFPKANLGLGPHECLPYSYKSFILAARYFPEFGGETLNKEYEAWEHQRRDVAAFFAHALQETGENDLSLYNSSLSLEEAGECFYRGGFYNWFEGGPNSSFLLPAFPGFQVVDGKR</sequence>
<organism evidence="1 2">
    <name type="scientific">Cylicocyclus nassatus</name>
    <name type="common">Nematode worm</name>
    <dbReference type="NCBI Taxonomy" id="53992"/>
    <lineage>
        <taxon>Eukaryota</taxon>
        <taxon>Metazoa</taxon>
        <taxon>Ecdysozoa</taxon>
        <taxon>Nematoda</taxon>
        <taxon>Chromadorea</taxon>
        <taxon>Rhabditida</taxon>
        <taxon>Rhabditina</taxon>
        <taxon>Rhabditomorpha</taxon>
        <taxon>Strongyloidea</taxon>
        <taxon>Strongylidae</taxon>
        <taxon>Cylicocyclus</taxon>
    </lineage>
</organism>
<comment type="caution">
    <text evidence="1">The sequence shown here is derived from an EMBL/GenBank/DDBJ whole genome shotgun (WGS) entry which is preliminary data.</text>
</comment>
<dbReference type="Gene3D" id="1.10.530.10">
    <property type="match status" value="1"/>
</dbReference>
<evidence type="ECO:0000313" key="1">
    <source>
        <dbReference type="EMBL" id="CAJ0590188.1"/>
    </source>
</evidence>
<protein>
    <submittedName>
        <fullName evidence="1">Uncharacterized protein</fullName>
    </submittedName>
</protein>
<dbReference type="EMBL" id="CATQJL010000001">
    <property type="protein sequence ID" value="CAJ0590188.1"/>
    <property type="molecule type" value="Genomic_DNA"/>
</dbReference>
<dbReference type="SUPFAM" id="SSF53955">
    <property type="entry name" value="Lysozyme-like"/>
    <property type="match status" value="1"/>
</dbReference>
<dbReference type="PANTHER" id="PTHR47836">
    <property type="entry name" value="PROTEIN CBG09520-RELATED"/>
    <property type="match status" value="1"/>
</dbReference>